<evidence type="ECO:0000259" key="1">
    <source>
        <dbReference type="Pfam" id="PF13521"/>
    </source>
</evidence>
<dbReference type="Gene3D" id="3.40.50.300">
    <property type="entry name" value="P-loop containing nucleotide triphosphate hydrolases"/>
    <property type="match status" value="1"/>
</dbReference>
<dbReference type="InterPro" id="IPR052735">
    <property type="entry name" value="NAD_biosynth-regulator"/>
</dbReference>
<reference evidence="2 3" key="1">
    <citation type="journal article" date="2007" name="Int. J. Syst. Evol. Microbiol.">
        <title>Description of Pelomonas aquatica sp. nov. and Pelomonas puraquae sp. nov., isolated from industrial and haemodialysis water.</title>
        <authorList>
            <person name="Gomila M."/>
            <person name="Bowien B."/>
            <person name="Falsen E."/>
            <person name="Moore E.R."/>
            <person name="Lalucat J."/>
        </authorList>
    </citation>
    <scope>NUCLEOTIDE SEQUENCE [LARGE SCALE GENOMIC DNA]</scope>
    <source>
        <strain evidence="2 3">CCUG 52769</strain>
    </source>
</reference>
<feature type="domain" description="NadR/Ttd14 AAA" evidence="1">
    <location>
        <begin position="33"/>
        <end position="181"/>
    </location>
</feature>
<evidence type="ECO:0000313" key="3">
    <source>
        <dbReference type="Proteomes" id="UP000197446"/>
    </source>
</evidence>
<keyword evidence="3" id="KW-1185">Reference proteome</keyword>
<organism evidence="2 3">
    <name type="scientific">Roseateles puraquae</name>
    <dbReference type="NCBI Taxonomy" id="431059"/>
    <lineage>
        <taxon>Bacteria</taxon>
        <taxon>Pseudomonadati</taxon>
        <taxon>Pseudomonadota</taxon>
        <taxon>Betaproteobacteria</taxon>
        <taxon>Burkholderiales</taxon>
        <taxon>Sphaerotilaceae</taxon>
        <taxon>Roseateles</taxon>
    </lineage>
</organism>
<dbReference type="InterPro" id="IPR038727">
    <property type="entry name" value="NadR/Ttd14_AAA_dom"/>
</dbReference>
<name>A0A254NDZ5_9BURK</name>
<dbReference type="PANTHER" id="PTHR37512">
    <property type="entry name" value="TRIFUNCTIONAL NAD BIOSYNTHESIS/REGULATOR PROTEIN NADR"/>
    <property type="match status" value="1"/>
</dbReference>
<dbReference type="Proteomes" id="UP000197446">
    <property type="component" value="Unassembled WGS sequence"/>
</dbReference>
<dbReference type="SUPFAM" id="SSF52540">
    <property type="entry name" value="P-loop containing nucleoside triphosphate hydrolases"/>
    <property type="match status" value="1"/>
</dbReference>
<protein>
    <submittedName>
        <fullName evidence="2">ATPase</fullName>
    </submittedName>
</protein>
<evidence type="ECO:0000313" key="2">
    <source>
        <dbReference type="EMBL" id="OWR06201.1"/>
    </source>
</evidence>
<gene>
    <name evidence="2" type="ORF">CDO81_01640</name>
</gene>
<proteinExistence type="predicted"/>
<comment type="caution">
    <text evidence="2">The sequence shown here is derived from an EMBL/GenBank/DDBJ whole genome shotgun (WGS) entry which is preliminary data.</text>
</comment>
<dbReference type="AlphaFoldDB" id="A0A254NDZ5"/>
<dbReference type="EMBL" id="NISI01000001">
    <property type="protein sequence ID" value="OWR06201.1"/>
    <property type="molecule type" value="Genomic_DNA"/>
</dbReference>
<accession>A0A254NDZ5</accession>
<sequence>MADGRPVRRVHPDEHRRLACLAPRREHRLSRIVALLGAECTGKSTLAEALAARFSAGLVTEYLREWCDTHGRTPQQHEQAHIAAEQARRIDAAAQAHRLVFCDTTPLITALCSQHYFHDDSLLAGAVDFQRGCDLTLLCAPDLPWQPDGIQRDGPAVRAAFDARLRQALAAHDLPWVDIAGQDDMRLQQAISVLQRPSSK</sequence>
<dbReference type="InterPro" id="IPR027417">
    <property type="entry name" value="P-loop_NTPase"/>
</dbReference>
<dbReference type="PANTHER" id="PTHR37512:SF1">
    <property type="entry name" value="NADR_TTD14 AAA DOMAIN-CONTAINING PROTEIN"/>
    <property type="match status" value="1"/>
</dbReference>
<dbReference type="Pfam" id="PF13521">
    <property type="entry name" value="AAA_28"/>
    <property type="match status" value="1"/>
</dbReference>